<dbReference type="Proteomes" id="UP000076008">
    <property type="component" value="Unassembled WGS sequence"/>
</dbReference>
<dbReference type="RefSeq" id="WP_063144889.1">
    <property type="nucleotide sequence ID" value="NZ_FJXR01000020.1"/>
</dbReference>
<evidence type="ECO:0000313" key="1">
    <source>
        <dbReference type="EMBL" id="CZV83784.1"/>
    </source>
</evidence>
<accession>A0A144PDH0</accession>
<proteinExistence type="predicted"/>
<dbReference type="AlphaFoldDB" id="A0A144PDH0"/>
<sequence length="323" mass="38073">MRYYFLEWVNDFEIMMLNSLAKDYPVMKINRIMRRYKSVNAFMPGMLLKKWHKRFHCAVKLSAIKPDDIVICNGYSVFPFLDYIASMPCKKVLILRDSVVALTRKRRLLGQLTEDEDYIEKVRPVFDVIFSFDSADCQRYNLAMIEQFLPFSLREIQRLQKERKSESNRCFFVGGYEPIRAETLKTLTPELEKSGYKPDFYLLDKYNNHDSYPDNCQNKRLNYIENIEKVKHASVLLEINKPEQRGLTLRALEALIFNKKLITTNASIRSMDLYDPARIFIYNVDDIEGLQDFLQSPLPNVDEKLLSKYSADNLIMTLQKVNF</sequence>
<dbReference type="EMBL" id="FJXR01000020">
    <property type="protein sequence ID" value="CZV83784.1"/>
    <property type="molecule type" value="Genomic_DNA"/>
</dbReference>
<name>A0A144PDH0_ENTCL</name>
<organism evidence="1 2">
    <name type="scientific">Enterobacter cloacae</name>
    <dbReference type="NCBI Taxonomy" id="550"/>
    <lineage>
        <taxon>Bacteria</taxon>
        <taxon>Pseudomonadati</taxon>
        <taxon>Pseudomonadota</taxon>
        <taxon>Gammaproteobacteria</taxon>
        <taxon>Enterobacterales</taxon>
        <taxon>Enterobacteriaceae</taxon>
        <taxon>Enterobacter</taxon>
        <taxon>Enterobacter cloacae complex</taxon>
    </lineage>
</organism>
<protein>
    <submittedName>
        <fullName evidence="1">Lipopolysaccharide core biosynthesis protein</fullName>
    </submittedName>
</protein>
<reference evidence="1 2" key="1">
    <citation type="submission" date="2016-03" db="EMBL/GenBank/DDBJ databases">
        <authorList>
            <consortium name="Pathogen Informatics"/>
        </authorList>
    </citation>
    <scope>NUCLEOTIDE SEQUENCE [LARGE SCALE GENOMIC DNA]</scope>
    <source>
        <strain evidence="2">e1252</strain>
    </source>
</reference>
<evidence type="ECO:0000313" key="2">
    <source>
        <dbReference type="Proteomes" id="UP000076008"/>
    </source>
</evidence>
<gene>
    <name evidence="1" type="ORF">SAMEA2273318_03338</name>
</gene>